<reference evidence="2 3" key="1">
    <citation type="submission" date="2021-06" db="EMBL/GenBank/DDBJ databases">
        <authorList>
            <person name="Palmer J.M."/>
        </authorList>
    </citation>
    <scope>NUCLEOTIDE SEQUENCE [LARGE SCALE GENOMIC DNA]</scope>
    <source>
        <strain evidence="3">if_2019</strain>
        <tissue evidence="2">Muscle</tissue>
    </source>
</reference>
<protein>
    <submittedName>
        <fullName evidence="2">Uncharacterized protein</fullName>
    </submittedName>
</protein>
<name>A0ABV0U2Q5_9TELE</name>
<evidence type="ECO:0000256" key="1">
    <source>
        <dbReference type="SAM" id="MobiDB-lite"/>
    </source>
</evidence>
<feature type="compositionally biased region" description="Polar residues" evidence="1">
    <location>
        <begin position="63"/>
        <end position="75"/>
    </location>
</feature>
<dbReference type="Proteomes" id="UP001482620">
    <property type="component" value="Unassembled WGS sequence"/>
</dbReference>
<feature type="compositionally biased region" description="Basic and acidic residues" evidence="1">
    <location>
        <begin position="88"/>
        <end position="102"/>
    </location>
</feature>
<proteinExistence type="predicted"/>
<accession>A0ABV0U2Q5</accession>
<evidence type="ECO:0000313" key="3">
    <source>
        <dbReference type="Proteomes" id="UP001482620"/>
    </source>
</evidence>
<gene>
    <name evidence="2" type="ORF">ILYODFUR_000820</name>
</gene>
<feature type="region of interest" description="Disordered" evidence="1">
    <location>
        <begin position="24"/>
        <end position="106"/>
    </location>
</feature>
<evidence type="ECO:0000313" key="2">
    <source>
        <dbReference type="EMBL" id="MEQ2239069.1"/>
    </source>
</evidence>
<organism evidence="2 3">
    <name type="scientific">Ilyodon furcidens</name>
    <name type="common">goldbreast splitfin</name>
    <dbReference type="NCBI Taxonomy" id="33524"/>
    <lineage>
        <taxon>Eukaryota</taxon>
        <taxon>Metazoa</taxon>
        <taxon>Chordata</taxon>
        <taxon>Craniata</taxon>
        <taxon>Vertebrata</taxon>
        <taxon>Euteleostomi</taxon>
        <taxon>Actinopterygii</taxon>
        <taxon>Neopterygii</taxon>
        <taxon>Teleostei</taxon>
        <taxon>Neoteleostei</taxon>
        <taxon>Acanthomorphata</taxon>
        <taxon>Ovalentaria</taxon>
        <taxon>Atherinomorphae</taxon>
        <taxon>Cyprinodontiformes</taxon>
        <taxon>Goodeidae</taxon>
        <taxon>Ilyodon</taxon>
    </lineage>
</organism>
<keyword evidence="3" id="KW-1185">Reference proteome</keyword>
<dbReference type="EMBL" id="JAHRIQ010057961">
    <property type="protein sequence ID" value="MEQ2239069.1"/>
    <property type="molecule type" value="Genomic_DNA"/>
</dbReference>
<sequence length="127" mass="14035">MHCVARQHLWDGYSGGTKTRLELIAEAADSVETHSRPSPQTPPPAPPGGAHGVPRPAERHDPSSVSWAVPWTSSRWDIPGTPPEEGVQEAKTRQEDNNDNKRQQKQCKTVYAIILFKTRSTVLSSRS</sequence>
<comment type="caution">
    <text evidence="2">The sequence shown here is derived from an EMBL/GenBank/DDBJ whole genome shotgun (WGS) entry which is preliminary data.</text>
</comment>